<evidence type="ECO:0000256" key="16">
    <source>
        <dbReference type="ARBA" id="ARBA00071191"/>
    </source>
</evidence>
<keyword evidence="8 19" id="KW-0223">Dioxygenase</keyword>
<dbReference type="FunFam" id="3.60.130.10:FF:000001">
    <property type="entry name" value="Trimethyllysine dioxygenase, mitochondrial"/>
    <property type="match status" value="1"/>
</dbReference>
<dbReference type="Gene3D" id="3.30.2020.30">
    <property type="match status" value="1"/>
</dbReference>
<evidence type="ECO:0000256" key="4">
    <source>
        <dbReference type="ARBA" id="ARBA00008654"/>
    </source>
</evidence>
<dbReference type="EC" id="1.14.11.8" evidence="5"/>
<evidence type="ECO:0000256" key="1">
    <source>
        <dbReference type="ARBA" id="ARBA00001954"/>
    </source>
</evidence>
<dbReference type="GO" id="GO:0005506">
    <property type="term" value="F:iron ion binding"/>
    <property type="evidence" value="ECO:0007669"/>
    <property type="project" value="InterPro"/>
</dbReference>
<keyword evidence="9" id="KW-0560">Oxidoreductase</keyword>
<evidence type="ECO:0000256" key="10">
    <source>
        <dbReference type="ARBA" id="ARBA00023004"/>
    </source>
</evidence>
<dbReference type="Pfam" id="PF06155">
    <property type="entry name" value="GBBH-like_N"/>
    <property type="match status" value="1"/>
</dbReference>
<evidence type="ECO:0000256" key="15">
    <source>
        <dbReference type="ARBA" id="ARBA00049334"/>
    </source>
</evidence>
<evidence type="ECO:0000256" key="9">
    <source>
        <dbReference type="ARBA" id="ARBA00023002"/>
    </source>
</evidence>
<comment type="function">
    <text evidence="14">Converts trimethyllysine (TML) into hydroxytrimethyllysine (HTML).</text>
</comment>
<comment type="pathway">
    <text evidence="3">Amine and polyamine biosynthesis; carnitine biosynthesis.</text>
</comment>
<name>A0AAJ0FG34_9PEZI</name>
<keyword evidence="6" id="KW-0479">Metal-binding</keyword>
<comment type="similarity">
    <text evidence="4">Belongs to the gamma-BBH/TMLD family.</text>
</comment>
<accession>A0AAJ0FG34</accession>
<comment type="catalytic activity">
    <reaction evidence="15">
        <text>N(6),N(6),N(6)-trimethyl-L-lysine + 2-oxoglutarate + O2 = (3S)-3-hydroxy-N(6),N(6),N(6)-trimethyl-L-lysine + succinate + CO2</text>
        <dbReference type="Rhea" id="RHEA:14181"/>
        <dbReference type="ChEBI" id="CHEBI:15379"/>
        <dbReference type="ChEBI" id="CHEBI:16526"/>
        <dbReference type="ChEBI" id="CHEBI:16810"/>
        <dbReference type="ChEBI" id="CHEBI:30031"/>
        <dbReference type="ChEBI" id="CHEBI:58100"/>
        <dbReference type="ChEBI" id="CHEBI:141499"/>
        <dbReference type="EC" id="1.14.11.8"/>
    </reaction>
</comment>
<dbReference type="CDD" id="cd00250">
    <property type="entry name" value="CAS_like"/>
    <property type="match status" value="1"/>
</dbReference>
<evidence type="ECO:0000256" key="14">
    <source>
        <dbReference type="ARBA" id="ARBA00046008"/>
    </source>
</evidence>
<dbReference type="InterPro" id="IPR012776">
    <property type="entry name" value="Trimethyllysine_dOase"/>
</dbReference>
<dbReference type="GO" id="GO:0005739">
    <property type="term" value="C:mitochondrion"/>
    <property type="evidence" value="ECO:0007669"/>
    <property type="project" value="TreeGrafter"/>
</dbReference>
<dbReference type="GeneID" id="85311409"/>
<dbReference type="RefSeq" id="XP_060282380.1">
    <property type="nucleotide sequence ID" value="XM_060428222.1"/>
</dbReference>
<dbReference type="PANTHER" id="PTHR10696">
    <property type="entry name" value="GAMMA-BUTYROBETAINE HYDROXYLASE-RELATED"/>
    <property type="match status" value="1"/>
</dbReference>
<keyword evidence="20" id="KW-1185">Reference proteome</keyword>
<evidence type="ECO:0000256" key="6">
    <source>
        <dbReference type="ARBA" id="ARBA00022723"/>
    </source>
</evidence>
<protein>
    <recommendedName>
        <fullName evidence="16">Trimethyllysine dioxygenase</fullName>
        <ecNumber evidence="5">1.14.11.8</ecNumber>
    </recommendedName>
    <alternativeName>
        <fullName evidence="12">Epsilon-trimethyllysine 2-oxoglutarate dioxygenase</fullName>
    </alternativeName>
    <alternativeName>
        <fullName evidence="11">TML hydroxylase</fullName>
    </alternativeName>
    <alternativeName>
        <fullName evidence="13">TML-alpha-ketoglutarate dioxygenase</fullName>
    </alternativeName>
</protein>
<gene>
    <name evidence="19" type="ORF">QBC33DRAFT_542046</name>
</gene>
<feature type="domain" description="Gamma-butyrobetaine hydroxylase-like N-terminal" evidence="18">
    <location>
        <begin position="76"/>
        <end position="141"/>
    </location>
</feature>
<dbReference type="GO" id="GO:0050353">
    <property type="term" value="F:trimethyllysine dioxygenase activity"/>
    <property type="evidence" value="ECO:0007669"/>
    <property type="project" value="UniProtKB-EC"/>
</dbReference>
<evidence type="ECO:0000256" key="5">
    <source>
        <dbReference type="ARBA" id="ARBA00012267"/>
    </source>
</evidence>
<dbReference type="AlphaFoldDB" id="A0AAJ0FG34"/>
<reference evidence="19" key="1">
    <citation type="submission" date="2023-06" db="EMBL/GenBank/DDBJ databases">
        <title>Genome-scale phylogeny and comparative genomics of the fungal order Sordariales.</title>
        <authorList>
            <consortium name="Lawrence Berkeley National Laboratory"/>
            <person name="Hensen N."/>
            <person name="Bonometti L."/>
            <person name="Westerberg I."/>
            <person name="Brannstrom I.O."/>
            <person name="Guillou S."/>
            <person name="Cros-Aarteil S."/>
            <person name="Calhoun S."/>
            <person name="Haridas S."/>
            <person name="Kuo A."/>
            <person name="Mondo S."/>
            <person name="Pangilinan J."/>
            <person name="Riley R."/>
            <person name="Labutti K."/>
            <person name="Andreopoulos B."/>
            <person name="Lipzen A."/>
            <person name="Chen C."/>
            <person name="Yanf M."/>
            <person name="Daum C."/>
            <person name="Ng V."/>
            <person name="Clum A."/>
            <person name="Steindorff A."/>
            <person name="Ohm R."/>
            <person name="Martin F."/>
            <person name="Silar P."/>
            <person name="Natvig D."/>
            <person name="Lalanne C."/>
            <person name="Gautier V."/>
            <person name="Ament-Velasquez S.L."/>
            <person name="Kruys A."/>
            <person name="Hutchinson M.I."/>
            <person name="Powell A.J."/>
            <person name="Barry K."/>
            <person name="Miller A.N."/>
            <person name="Grigoriev I.V."/>
            <person name="Debuchy R."/>
            <person name="Gladieux P."/>
            <person name="Thoren M.H."/>
            <person name="Johannesson H."/>
        </authorList>
    </citation>
    <scope>NUCLEOTIDE SEQUENCE</scope>
    <source>
        <strain evidence="19">8032-3</strain>
    </source>
</reference>
<dbReference type="NCBIfam" id="TIGR02410">
    <property type="entry name" value="carnitine_TMLD"/>
    <property type="match status" value="1"/>
</dbReference>
<keyword evidence="7" id="KW-0124">Carnitine biosynthesis</keyword>
<dbReference type="SUPFAM" id="SSF51197">
    <property type="entry name" value="Clavaminate synthase-like"/>
    <property type="match status" value="1"/>
</dbReference>
<keyword evidence="10" id="KW-0408">Iron</keyword>
<dbReference type="Gene3D" id="3.60.130.10">
    <property type="entry name" value="Clavaminate synthase-like"/>
    <property type="match status" value="1"/>
</dbReference>
<dbReference type="InterPro" id="IPR010376">
    <property type="entry name" value="GBBH-like_N"/>
</dbReference>
<sequence>MGSWRIIMRPLFAARSHIATLRPTAQVAPNVLCRLQSSHAASFATTARRSRGPIEKLEIVNGGIAIKPAAGTIAKRHVLPGLWLRDNCRCSSCVNQDTMQRNFNTFDIPRNIRPEKVEPTEVGIGVTWADGHRSEYPWSFLQFYQNSNHREPEPLQRHYWGAEASDKPPTVAYDKVMLPDDSGVAELTAKIKEHGFAFVEGTPYDDPEDTRVLLERIAFIRLTHYGGFYDFTPNLAMADTAYTNIALPAHTDTTYFTDPAGLQSFHLLSHQNAPGVSSDDAAAGGKSLLVDGFNAARILKTQDPKSYDILSKVRLPWHASGNEGITIAPDKRYPVLELDQETGELHRVRWNNDDRGVVPFTEEYSPDKWYDAARKWDSILRRKDVECWVQLEPGKPLIFDNWRVLHGRSAFSGIRRICGAYITRDDYISRWRNTNFPRSDILERIIG</sequence>
<evidence type="ECO:0000256" key="2">
    <source>
        <dbReference type="ARBA" id="ARBA00001961"/>
    </source>
</evidence>
<evidence type="ECO:0000256" key="11">
    <source>
        <dbReference type="ARBA" id="ARBA00030363"/>
    </source>
</evidence>
<evidence type="ECO:0000259" key="17">
    <source>
        <dbReference type="Pfam" id="PF02668"/>
    </source>
</evidence>
<evidence type="ECO:0000256" key="7">
    <source>
        <dbReference type="ARBA" id="ARBA00022873"/>
    </source>
</evidence>
<dbReference type="PANTHER" id="PTHR10696:SF51">
    <property type="entry name" value="TRIMETHYLLYSINE DIOXYGENASE, MITOCHONDRIAL"/>
    <property type="match status" value="1"/>
</dbReference>
<dbReference type="InterPro" id="IPR042098">
    <property type="entry name" value="TauD-like_sf"/>
</dbReference>
<evidence type="ECO:0000256" key="13">
    <source>
        <dbReference type="ARBA" id="ARBA00032283"/>
    </source>
</evidence>
<dbReference type="EMBL" id="MU839012">
    <property type="protein sequence ID" value="KAK1766167.1"/>
    <property type="molecule type" value="Genomic_DNA"/>
</dbReference>
<dbReference type="InterPro" id="IPR050411">
    <property type="entry name" value="AlphaKG_dependent_hydroxylases"/>
</dbReference>
<evidence type="ECO:0000256" key="8">
    <source>
        <dbReference type="ARBA" id="ARBA00022964"/>
    </source>
</evidence>
<comment type="caution">
    <text evidence="19">The sequence shown here is derived from an EMBL/GenBank/DDBJ whole genome shotgun (WGS) entry which is preliminary data.</text>
</comment>
<comment type="cofactor">
    <cofactor evidence="2">
        <name>L-ascorbate</name>
        <dbReference type="ChEBI" id="CHEBI:38290"/>
    </cofactor>
</comment>
<evidence type="ECO:0000256" key="3">
    <source>
        <dbReference type="ARBA" id="ARBA00005022"/>
    </source>
</evidence>
<comment type="cofactor">
    <cofactor evidence="1">
        <name>Fe(2+)</name>
        <dbReference type="ChEBI" id="CHEBI:29033"/>
    </cofactor>
</comment>
<dbReference type="FunFam" id="3.30.2020.30:FF:000002">
    <property type="entry name" value="Putative gamma-butyrobetaine dioxygenase"/>
    <property type="match status" value="1"/>
</dbReference>
<dbReference type="GO" id="GO:0045329">
    <property type="term" value="P:carnitine biosynthetic process"/>
    <property type="evidence" value="ECO:0007669"/>
    <property type="project" value="UniProtKB-KW"/>
</dbReference>
<evidence type="ECO:0000259" key="18">
    <source>
        <dbReference type="Pfam" id="PF06155"/>
    </source>
</evidence>
<evidence type="ECO:0000313" key="20">
    <source>
        <dbReference type="Proteomes" id="UP001244011"/>
    </source>
</evidence>
<evidence type="ECO:0000313" key="19">
    <source>
        <dbReference type="EMBL" id="KAK1766167.1"/>
    </source>
</evidence>
<dbReference type="Pfam" id="PF02668">
    <property type="entry name" value="TauD"/>
    <property type="match status" value="1"/>
</dbReference>
<organism evidence="19 20">
    <name type="scientific">Phialemonium atrogriseum</name>
    <dbReference type="NCBI Taxonomy" id="1093897"/>
    <lineage>
        <taxon>Eukaryota</taxon>
        <taxon>Fungi</taxon>
        <taxon>Dikarya</taxon>
        <taxon>Ascomycota</taxon>
        <taxon>Pezizomycotina</taxon>
        <taxon>Sordariomycetes</taxon>
        <taxon>Sordariomycetidae</taxon>
        <taxon>Cephalothecales</taxon>
        <taxon>Cephalothecaceae</taxon>
        <taxon>Phialemonium</taxon>
    </lineage>
</organism>
<feature type="domain" description="TauD/TfdA-like" evidence="17">
    <location>
        <begin position="153"/>
        <end position="421"/>
    </location>
</feature>
<evidence type="ECO:0000256" key="12">
    <source>
        <dbReference type="ARBA" id="ARBA00031778"/>
    </source>
</evidence>
<dbReference type="InterPro" id="IPR003819">
    <property type="entry name" value="TauD/TfdA-like"/>
</dbReference>
<dbReference type="Proteomes" id="UP001244011">
    <property type="component" value="Unassembled WGS sequence"/>
</dbReference>
<proteinExistence type="inferred from homology"/>
<dbReference type="InterPro" id="IPR038492">
    <property type="entry name" value="GBBH-like_N_sf"/>
</dbReference>